<dbReference type="PROSITE" id="PS00083">
    <property type="entry name" value="INTRADIOL_DIOXYGENAS"/>
    <property type="match status" value="1"/>
</dbReference>
<evidence type="ECO:0000256" key="3">
    <source>
        <dbReference type="ARBA" id="ARBA00022723"/>
    </source>
</evidence>
<dbReference type="Gene3D" id="2.60.130.10">
    <property type="entry name" value="Aromatic compound dioxygenase"/>
    <property type="match status" value="1"/>
</dbReference>
<reference evidence="8 9" key="1">
    <citation type="journal article" date="2019" name="Int. J. Syst. Evol. Microbiol.">
        <title>The Global Catalogue of Microorganisms (GCM) 10K type strain sequencing project: providing services to taxonomists for standard genome sequencing and annotation.</title>
        <authorList>
            <consortium name="The Broad Institute Genomics Platform"/>
            <consortium name="The Broad Institute Genome Sequencing Center for Infectious Disease"/>
            <person name="Wu L."/>
            <person name="Ma J."/>
        </authorList>
    </citation>
    <scope>NUCLEOTIDE SEQUENCE [LARGE SCALE GENOMIC DNA]</scope>
    <source>
        <strain evidence="8 9">JCM 11445</strain>
    </source>
</reference>
<feature type="domain" description="Intradiol ring-cleavage dioxygenases" evidence="7">
    <location>
        <begin position="142"/>
        <end position="170"/>
    </location>
</feature>
<dbReference type="PANTHER" id="PTHR33711">
    <property type="entry name" value="DIOXYGENASE, PUTATIVE (AFU_ORTHOLOGUE AFUA_2G02910)-RELATED"/>
    <property type="match status" value="1"/>
</dbReference>
<dbReference type="GO" id="GO:0051213">
    <property type="term" value="F:dioxygenase activity"/>
    <property type="evidence" value="ECO:0007669"/>
    <property type="project" value="UniProtKB-KW"/>
</dbReference>
<keyword evidence="9" id="KW-1185">Reference proteome</keyword>
<name>A0ABN2VWH7_9ACTN</name>
<comment type="similarity">
    <text evidence="2">Belongs to the intradiol ring-cleavage dioxygenase family.</text>
</comment>
<dbReference type="SUPFAM" id="SSF49482">
    <property type="entry name" value="Aromatic compound dioxygenase"/>
    <property type="match status" value="1"/>
</dbReference>
<evidence type="ECO:0000256" key="2">
    <source>
        <dbReference type="ARBA" id="ARBA00007825"/>
    </source>
</evidence>
<comment type="caution">
    <text evidence="8">The sequence shown here is derived from an EMBL/GenBank/DDBJ whole genome shotgun (WGS) entry which is preliminary data.</text>
</comment>
<protein>
    <submittedName>
        <fullName evidence="8">Intradiol ring-cleavage dioxygenase</fullName>
    </submittedName>
</protein>
<gene>
    <name evidence="8" type="ORF">GCM10009576_027960</name>
</gene>
<dbReference type="EMBL" id="BAAAIE010000013">
    <property type="protein sequence ID" value="GAA0976830.1"/>
    <property type="molecule type" value="Genomic_DNA"/>
</dbReference>
<keyword evidence="5" id="KW-0560">Oxidoreductase</keyword>
<dbReference type="InterPro" id="IPR000627">
    <property type="entry name" value="Intradiol_dOase_C"/>
</dbReference>
<sequence>MNVIDTQSPRERAMRDLTSDTITDAVISTMRDTEDARVAEILESLVRHLHAFVRDVGLTEEEWARGVDFLTRTGQMCTSTRQEFILLSDVLGITMLVDSLSNRRPTETTQNSVLGPFFREDRPHHADAADISGGLPGTPLFFEGRVVNRAGAPVADAAVDVWHSDGDGHYDVEVSGQADPAMRALFRTDETGHFGFRSIRPSSYPIPGDGPVGELLGATGRSLMRPAHVHLLIEAEGFQRVTTMLFPSDDSYLDTDPVFGVKESLVTSYDTYEAGAGPCRELTDEPYTVLRHTFVLEPRPADSPG</sequence>
<evidence type="ECO:0000256" key="1">
    <source>
        <dbReference type="ARBA" id="ARBA00001965"/>
    </source>
</evidence>
<dbReference type="InterPro" id="IPR007535">
    <property type="entry name" value="Catechol_dOase_N"/>
</dbReference>
<keyword evidence="6" id="KW-0408">Iron</keyword>
<dbReference type="Pfam" id="PF04444">
    <property type="entry name" value="Dioxygenase_N"/>
    <property type="match status" value="1"/>
</dbReference>
<accession>A0ABN2VWH7</accession>
<evidence type="ECO:0000259" key="7">
    <source>
        <dbReference type="PROSITE" id="PS00083"/>
    </source>
</evidence>
<dbReference type="InterPro" id="IPR050770">
    <property type="entry name" value="Intradiol_RC_Dioxygenase"/>
</dbReference>
<comment type="cofactor">
    <cofactor evidence="1">
        <name>Fe(3+)</name>
        <dbReference type="ChEBI" id="CHEBI:29034"/>
    </cofactor>
</comment>
<dbReference type="Pfam" id="PF00775">
    <property type="entry name" value="Dioxygenase_C"/>
    <property type="match status" value="1"/>
</dbReference>
<keyword evidence="3" id="KW-0479">Metal-binding</keyword>
<dbReference type="PANTHER" id="PTHR33711:SF7">
    <property type="entry name" value="INTRADIOL RING-CLEAVAGE DIOXYGENASES DOMAIN-CONTAINING PROTEIN-RELATED"/>
    <property type="match status" value="1"/>
</dbReference>
<keyword evidence="4 8" id="KW-0223">Dioxygenase</keyword>
<evidence type="ECO:0000256" key="5">
    <source>
        <dbReference type="ARBA" id="ARBA00023002"/>
    </source>
</evidence>
<evidence type="ECO:0000313" key="8">
    <source>
        <dbReference type="EMBL" id="GAA0976830.1"/>
    </source>
</evidence>
<dbReference type="InterPro" id="IPR015889">
    <property type="entry name" value="Intradiol_dOase_core"/>
</dbReference>
<evidence type="ECO:0000256" key="6">
    <source>
        <dbReference type="ARBA" id="ARBA00023004"/>
    </source>
</evidence>
<dbReference type="Proteomes" id="UP001500033">
    <property type="component" value="Unassembled WGS sequence"/>
</dbReference>
<evidence type="ECO:0000313" key="9">
    <source>
        <dbReference type="Proteomes" id="UP001500033"/>
    </source>
</evidence>
<organism evidence="8 9">
    <name type="scientific">Streptomyces rhizosphaericus</name>
    <dbReference type="NCBI Taxonomy" id="114699"/>
    <lineage>
        <taxon>Bacteria</taxon>
        <taxon>Bacillati</taxon>
        <taxon>Actinomycetota</taxon>
        <taxon>Actinomycetes</taxon>
        <taxon>Kitasatosporales</taxon>
        <taxon>Streptomycetaceae</taxon>
        <taxon>Streptomyces</taxon>
        <taxon>Streptomyces violaceusniger group</taxon>
    </lineage>
</organism>
<proteinExistence type="inferred from homology"/>
<evidence type="ECO:0000256" key="4">
    <source>
        <dbReference type="ARBA" id="ARBA00022964"/>
    </source>
</evidence>